<protein>
    <submittedName>
        <fullName evidence="2">Uncharacterized protein</fullName>
    </submittedName>
</protein>
<evidence type="ECO:0000256" key="1">
    <source>
        <dbReference type="SAM" id="MobiDB-lite"/>
    </source>
</evidence>
<feature type="compositionally biased region" description="Basic and acidic residues" evidence="1">
    <location>
        <begin position="1"/>
        <end position="15"/>
    </location>
</feature>
<evidence type="ECO:0000313" key="3">
    <source>
        <dbReference type="Proteomes" id="UP000634136"/>
    </source>
</evidence>
<keyword evidence="3" id="KW-1185">Reference proteome</keyword>
<reference evidence="2" key="1">
    <citation type="submission" date="2020-09" db="EMBL/GenBank/DDBJ databases">
        <title>Genome-Enabled Discovery of Anthraquinone Biosynthesis in Senna tora.</title>
        <authorList>
            <person name="Kang S.-H."/>
            <person name="Pandey R.P."/>
            <person name="Lee C.-M."/>
            <person name="Sim J.-S."/>
            <person name="Jeong J.-T."/>
            <person name="Choi B.-S."/>
            <person name="Jung M."/>
            <person name="Ginzburg D."/>
            <person name="Zhao K."/>
            <person name="Won S.Y."/>
            <person name="Oh T.-J."/>
            <person name="Yu Y."/>
            <person name="Kim N.-H."/>
            <person name="Lee O.R."/>
            <person name="Lee T.-H."/>
            <person name="Bashyal P."/>
            <person name="Kim T.-S."/>
            <person name="Lee W.-H."/>
            <person name="Kawkins C."/>
            <person name="Kim C.-K."/>
            <person name="Kim J.S."/>
            <person name="Ahn B.O."/>
            <person name="Rhee S.Y."/>
            <person name="Sohng J.K."/>
        </authorList>
    </citation>
    <scope>NUCLEOTIDE SEQUENCE</scope>
    <source>
        <tissue evidence="2">Leaf</tissue>
    </source>
</reference>
<feature type="region of interest" description="Disordered" evidence="1">
    <location>
        <begin position="1"/>
        <end position="41"/>
    </location>
</feature>
<accession>A0A834X945</accession>
<gene>
    <name evidence="2" type="ORF">G2W53_008629</name>
</gene>
<evidence type="ECO:0000313" key="2">
    <source>
        <dbReference type="EMBL" id="KAF7840147.1"/>
    </source>
</evidence>
<feature type="compositionally biased region" description="Polar residues" evidence="1">
    <location>
        <begin position="16"/>
        <end position="25"/>
    </location>
</feature>
<dbReference type="EMBL" id="JAAIUW010000003">
    <property type="protein sequence ID" value="KAF7840147.1"/>
    <property type="molecule type" value="Genomic_DNA"/>
</dbReference>
<dbReference type="AlphaFoldDB" id="A0A834X945"/>
<name>A0A834X945_9FABA</name>
<sequence length="62" mass="6727">MEKKTYPSRRSETRTETLQPLSPATYSDDESGDDGGSGSTGALNLRTFSTLLCFFSDNNSSV</sequence>
<proteinExistence type="predicted"/>
<organism evidence="2 3">
    <name type="scientific">Senna tora</name>
    <dbReference type="NCBI Taxonomy" id="362788"/>
    <lineage>
        <taxon>Eukaryota</taxon>
        <taxon>Viridiplantae</taxon>
        <taxon>Streptophyta</taxon>
        <taxon>Embryophyta</taxon>
        <taxon>Tracheophyta</taxon>
        <taxon>Spermatophyta</taxon>
        <taxon>Magnoliopsida</taxon>
        <taxon>eudicotyledons</taxon>
        <taxon>Gunneridae</taxon>
        <taxon>Pentapetalae</taxon>
        <taxon>rosids</taxon>
        <taxon>fabids</taxon>
        <taxon>Fabales</taxon>
        <taxon>Fabaceae</taxon>
        <taxon>Caesalpinioideae</taxon>
        <taxon>Cassia clade</taxon>
        <taxon>Senna</taxon>
    </lineage>
</organism>
<dbReference type="Proteomes" id="UP000634136">
    <property type="component" value="Unassembled WGS sequence"/>
</dbReference>
<comment type="caution">
    <text evidence="2">The sequence shown here is derived from an EMBL/GenBank/DDBJ whole genome shotgun (WGS) entry which is preliminary data.</text>
</comment>